<evidence type="ECO:0000313" key="19">
    <source>
        <dbReference type="EMBL" id="GAV06012.1"/>
    </source>
</evidence>
<dbReference type="GO" id="GO:0005524">
    <property type="term" value="F:ATP binding"/>
    <property type="evidence" value="ECO:0007669"/>
    <property type="project" value="UniProtKB-KW"/>
</dbReference>
<comment type="catalytic activity">
    <reaction evidence="15">
        <text>leukotriene C4(in) + ATP + H2O = leukotriene C4(out) + ADP + phosphate + H(+)</text>
        <dbReference type="Rhea" id="RHEA:38963"/>
        <dbReference type="ChEBI" id="CHEBI:15377"/>
        <dbReference type="ChEBI" id="CHEBI:15378"/>
        <dbReference type="ChEBI" id="CHEBI:30616"/>
        <dbReference type="ChEBI" id="CHEBI:43474"/>
        <dbReference type="ChEBI" id="CHEBI:57973"/>
        <dbReference type="ChEBI" id="CHEBI:456216"/>
    </reaction>
    <physiologicalReaction direction="left-to-right" evidence="15">
        <dbReference type="Rhea" id="RHEA:38964"/>
    </physiologicalReaction>
</comment>
<keyword evidence="11" id="KW-1278">Translocase</keyword>
<organism evidence="19 20">
    <name type="scientific">Ramazzottius varieornatus</name>
    <name type="common">Water bear</name>
    <name type="synonym">Tardigrade</name>
    <dbReference type="NCBI Taxonomy" id="947166"/>
    <lineage>
        <taxon>Eukaryota</taxon>
        <taxon>Metazoa</taxon>
        <taxon>Ecdysozoa</taxon>
        <taxon>Tardigrada</taxon>
        <taxon>Eutardigrada</taxon>
        <taxon>Parachela</taxon>
        <taxon>Hypsibioidea</taxon>
        <taxon>Ramazzottiidae</taxon>
        <taxon>Ramazzottius</taxon>
    </lineage>
</organism>
<dbReference type="NCBIfam" id="TIGR00957">
    <property type="entry name" value="MRP_assoc_pro"/>
    <property type="match status" value="1"/>
</dbReference>
<dbReference type="GO" id="GO:0015431">
    <property type="term" value="F:ABC-type glutathione S-conjugate transporter activity"/>
    <property type="evidence" value="ECO:0007669"/>
    <property type="project" value="UniProtKB-EC"/>
</dbReference>
<keyword evidence="8" id="KW-0677">Repeat</keyword>
<gene>
    <name evidence="19" type="primary">RvY_16054</name>
    <name evidence="19" type="synonym">RvY_16054.2</name>
    <name evidence="19" type="ORF">RvY_16054-2</name>
</gene>
<feature type="transmembrane region" description="Helical" evidence="16">
    <location>
        <begin position="418"/>
        <end position="434"/>
    </location>
</feature>
<dbReference type="InterPro" id="IPR003593">
    <property type="entry name" value="AAA+_ATPase"/>
</dbReference>
<dbReference type="PANTHER" id="PTHR24223:SF443">
    <property type="entry name" value="MULTIDRUG-RESISTANCE LIKE PROTEIN 1, ISOFORM I"/>
    <property type="match status" value="1"/>
</dbReference>
<feature type="transmembrane region" description="Helical" evidence="16">
    <location>
        <begin position="296"/>
        <end position="319"/>
    </location>
</feature>
<evidence type="ECO:0000256" key="6">
    <source>
        <dbReference type="ARBA" id="ARBA00022554"/>
    </source>
</evidence>
<dbReference type="InterPro" id="IPR011527">
    <property type="entry name" value="ABC1_TM_dom"/>
</dbReference>
<dbReference type="CDD" id="cd18595">
    <property type="entry name" value="ABC_6TM_MRP1_2_3_6_D1_like"/>
    <property type="match status" value="1"/>
</dbReference>
<keyword evidence="10" id="KW-0067">ATP-binding</keyword>
<evidence type="ECO:0000259" key="17">
    <source>
        <dbReference type="PROSITE" id="PS50893"/>
    </source>
</evidence>
<dbReference type="InterPro" id="IPR050173">
    <property type="entry name" value="ABC_transporter_C-like"/>
</dbReference>
<dbReference type="Pfam" id="PF00005">
    <property type="entry name" value="ABC_tran"/>
    <property type="match status" value="2"/>
</dbReference>
<evidence type="ECO:0000256" key="16">
    <source>
        <dbReference type="SAM" id="Phobius"/>
    </source>
</evidence>
<dbReference type="CDD" id="cd18603">
    <property type="entry name" value="ABC_6TM_MRP1_2_3_6_D2_like"/>
    <property type="match status" value="1"/>
</dbReference>
<proteinExistence type="inferred from homology"/>
<evidence type="ECO:0000256" key="2">
    <source>
        <dbReference type="ARBA" id="ARBA00004651"/>
    </source>
</evidence>
<keyword evidence="12 16" id="KW-1133">Transmembrane helix</keyword>
<dbReference type="Pfam" id="PF24357">
    <property type="entry name" value="TMD0_ABC"/>
    <property type="match status" value="1"/>
</dbReference>
<evidence type="ECO:0000256" key="5">
    <source>
        <dbReference type="ARBA" id="ARBA00022475"/>
    </source>
</evidence>
<sequence length="1535" mass="171652">MNGSRWTSDPFPPGFCADPLWDSDVSWNADEFDLTQCFQWTILVWIPCAFLWAALPLKYLLASKSPYQIHRWTWLSSLKITVSFVLVIHAFIQLSFYAHIWRTEGLERIADAEIVTCFVRIATFLLAAFAVFREKRRAKPTSAVLFFFWLLVLLAASLTFVSALRPRVLEDHFDKFRFHMELIYFPIVLLQFILSCWADNFPELTAGVPNPCPEEHASYPSKVTFWWMTGLIYTGWRRALVGSDLWDLKAIDKSEVHASRLDKYWEVELKRSQRSKERGARKVYVPSLSKALCKTFWVGLSVSAGCRLFNDSFLFLAPFQLKLLIQFINNKDEESWKGYVYAAGLLLGSCVQVLFLAHYFLSSLRTGMHIRSAVVVAVYRKALRMSSAAKRLSTVGEVVNLMAVDSQRFLDLTWSMQLLWSAPLQILIAIYFLWQEMGVAALAGLVAMVFLIPSNAWVAGRMKNLQIAQMKNKDGRIRMMNEILNGMKILKLYAWEPSFEQQVLNIREKELTTLKKTAYLNSLSSFIMQISPFVVALVTFTTFVMISEDNILDAEKAFVSLTLFNILRRPLGMLPDVIQSVVQARVAVNRLTKFLLNEELDPDSVRRLPSSDIYAVRISGGNFSWDGGPDAQPMLRDINLSVADGTLVAIVGQVGTGKSSLVAAMLGLMEKLSGDVAVKENIAYVTQQAWIQNLTLKENILFGKPLDEEKYERVLEACALKEDLAMLPAGDQTEIGEKGINMSGGQKQRISLARAVYAGADVFFLDDPLSAVDAHVGKHIFENVIGPNGMLHNRTRILVTHGVGFLPQTDSIVVLNAGQITEVGCYQTLLRNNGAFADFLRTYLADPNLDDDDPESANIKEGILEELNSLTDIKVPSERASMAGSVSRVTLERVKSVMRQTSRLSIGGNGVVSSGLTNGVTNGVPGKSVKATPAIEEPKRGQLVGVEKSETGSVHMGIYVMFLRNMTWTVVAGIFVSYILSNAASLATSIWLGEWADDSRHPERGNDTTWRNYRLGVYGALGALQGIFILVSALWLAVGQIYASRKQHEGLLRRIMRAPMAFFDTTPLGRIVNRFSKDIDTVDTVIPMAFRFWLNCFFQVAATAVIICITTPIFASVVVPLGLLYYFVQRFYIPTSRQLKRLESVSCSPIYSHFQESITGSSVIVAQRQMERFILENERLLDYNNRSLFPNLFAQRWLSTRVELIGNCAVFFAGLFAVVGRDKEWGINAKDIGLSISYALNVTQILNMMVRSATELEANIVSVERIQEYTEIDQEAPWIIASNRAKDNWPAEGRVTFKNYQTRYRPGLQLVLRGVDADMQPGEKVGIVGRTGAGKSSLTLALFRLIEAADGSLSIDGVDVSTLGLHDLRSRLTIIPQEPVLFSGSLRMNLDPFDTYTDDEIWNALVNAHLRTFVTSLPDGLQHLIAEGGENLSVGQRQLICLARALLRKSKILVLDEATAAIDLETDALIQTTIRQKFADCTVLTIAHRLNTIMDSTRIMVLDHGIVREFAPPSDLLNDKSSVFYALAKSANLVH</sequence>
<feature type="transmembrane region" description="Helical" evidence="16">
    <location>
        <begin position="339"/>
        <end position="361"/>
    </location>
</feature>
<dbReference type="GO" id="GO:0005886">
    <property type="term" value="C:plasma membrane"/>
    <property type="evidence" value="ECO:0007669"/>
    <property type="project" value="UniProtKB-SubCell"/>
</dbReference>
<evidence type="ECO:0000256" key="11">
    <source>
        <dbReference type="ARBA" id="ARBA00022967"/>
    </source>
</evidence>
<evidence type="ECO:0000256" key="7">
    <source>
        <dbReference type="ARBA" id="ARBA00022692"/>
    </source>
</evidence>
<feature type="domain" description="ABC transmembrane type-1" evidence="18">
    <location>
        <begin position="972"/>
        <end position="1258"/>
    </location>
</feature>
<evidence type="ECO:0000259" key="18">
    <source>
        <dbReference type="PROSITE" id="PS50929"/>
    </source>
</evidence>
<dbReference type="GO" id="GO:0000323">
    <property type="term" value="C:lytic vacuole"/>
    <property type="evidence" value="ECO:0007669"/>
    <property type="project" value="UniProtKB-ARBA"/>
</dbReference>
<evidence type="ECO:0000256" key="1">
    <source>
        <dbReference type="ARBA" id="ARBA00004128"/>
    </source>
</evidence>
<evidence type="ECO:0000256" key="9">
    <source>
        <dbReference type="ARBA" id="ARBA00022741"/>
    </source>
</evidence>
<keyword evidence="4" id="KW-0813">Transport</keyword>
<dbReference type="Gene3D" id="3.40.50.300">
    <property type="entry name" value="P-loop containing nucleotide triphosphate hydrolases"/>
    <property type="match status" value="2"/>
</dbReference>
<feature type="transmembrane region" description="Helical" evidence="16">
    <location>
        <begin position="112"/>
        <end position="132"/>
    </location>
</feature>
<dbReference type="OrthoDB" id="6500128at2759"/>
<dbReference type="InterPro" id="IPR003439">
    <property type="entry name" value="ABC_transporter-like_ATP-bd"/>
</dbReference>
<feature type="transmembrane region" description="Helical" evidence="16">
    <location>
        <begin position="1013"/>
        <end position="1038"/>
    </location>
</feature>
<feature type="transmembrane region" description="Helical" evidence="16">
    <location>
        <begin position="526"/>
        <end position="546"/>
    </location>
</feature>
<dbReference type="Proteomes" id="UP000186922">
    <property type="component" value="Unassembled WGS sequence"/>
</dbReference>
<dbReference type="Pfam" id="PF00664">
    <property type="entry name" value="ABC_membrane"/>
    <property type="match status" value="2"/>
</dbReference>
<feature type="transmembrane region" description="Helical" evidence="16">
    <location>
        <begin position="968"/>
        <end position="993"/>
    </location>
</feature>
<feature type="domain" description="ABC transporter" evidence="17">
    <location>
        <begin position="616"/>
        <end position="842"/>
    </location>
</feature>
<keyword evidence="7 16" id="KW-0812">Transmembrane</keyword>
<dbReference type="FunFam" id="1.20.1560.10:FF:000020">
    <property type="entry name" value="ABC metal ion transporter"/>
    <property type="match status" value="1"/>
</dbReference>
<dbReference type="InterPro" id="IPR027417">
    <property type="entry name" value="P-loop_NTPase"/>
</dbReference>
<evidence type="ECO:0000313" key="20">
    <source>
        <dbReference type="Proteomes" id="UP000186922"/>
    </source>
</evidence>
<dbReference type="SUPFAM" id="SSF90123">
    <property type="entry name" value="ABC transporter transmembrane region"/>
    <property type="match status" value="2"/>
</dbReference>
<dbReference type="InterPro" id="IPR036640">
    <property type="entry name" value="ABC1_TM_sf"/>
</dbReference>
<dbReference type="Gene3D" id="1.20.1560.10">
    <property type="entry name" value="ABC transporter type 1, transmembrane domain"/>
    <property type="match status" value="2"/>
</dbReference>
<evidence type="ECO:0000256" key="12">
    <source>
        <dbReference type="ARBA" id="ARBA00022989"/>
    </source>
</evidence>
<name>A0A1D1VX30_RAMVA</name>
<comment type="similarity">
    <text evidence="3">Belongs to the ABC transporter superfamily. ABCC family. Conjugate transporter (TC 3.A.1.208) subfamily.</text>
</comment>
<feature type="transmembrane region" description="Helical" evidence="16">
    <location>
        <begin position="144"/>
        <end position="164"/>
    </location>
</feature>
<dbReference type="SUPFAM" id="SSF52540">
    <property type="entry name" value="P-loop containing nucleoside triphosphate hydrolases"/>
    <property type="match status" value="2"/>
</dbReference>
<evidence type="ECO:0000256" key="8">
    <source>
        <dbReference type="ARBA" id="ARBA00022737"/>
    </source>
</evidence>
<dbReference type="STRING" id="947166.A0A1D1VX30"/>
<feature type="domain" description="ABC transmembrane type-1" evidence="18">
    <location>
        <begin position="302"/>
        <end position="583"/>
    </location>
</feature>
<dbReference type="PANTHER" id="PTHR24223">
    <property type="entry name" value="ATP-BINDING CASSETTE SUB-FAMILY C"/>
    <property type="match status" value="1"/>
</dbReference>
<comment type="subcellular location">
    <subcellularLocation>
        <location evidence="2">Cell membrane</location>
        <topology evidence="2">Multi-pass membrane protein</topology>
    </subcellularLocation>
    <subcellularLocation>
        <location evidence="1">Vacuole membrane</location>
        <topology evidence="1">Multi-pass membrane protein</topology>
    </subcellularLocation>
</comment>
<dbReference type="CDD" id="cd03250">
    <property type="entry name" value="ABCC_MRP_domain1"/>
    <property type="match status" value="1"/>
</dbReference>
<dbReference type="InterPro" id="IPR005292">
    <property type="entry name" value="MRP"/>
</dbReference>
<dbReference type="GO" id="GO:0016887">
    <property type="term" value="F:ATP hydrolysis activity"/>
    <property type="evidence" value="ECO:0007669"/>
    <property type="project" value="InterPro"/>
</dbReference>
<dbReference type="FunFam" id="1.20.1560.10:FF:000001">
    <property type="entry name" value="ATP-binding cassette subfamily C member 1"/>
    <property type="match status" value="1"/>
</dbReference>
<dbReference type="SMART" id="SM00382">
    <property type="entry name" value="AAA"/>
    <property type="match status" value="2"/>
</dbReference>
<feature type="transmembrane region" description="Helical" evidence="16">
    <location>
        <begin position="42"/>
        <end position="61"/>
    </location>
</feature>
<dbReference type="EC" id="7.6.2.3" evidence="14"/>
<dbReference type="PROSITE" id="PS50893">
    <property type="entry name" value="ABC_TRANSPORTER_2"/>
    <property type="match status" value="2"/>
</dbReference>
<protein>
    <recommendedName>
        <fullName evidence="14">ABC-type glutathione-S-conjugate transporter</fullName>
        <ecNumber evidence="14">7.6.2.3</ecNumber>
    </recommendedName>
</protein>
<dbReference type="EMBL" id="BDGG01000013">
    <property type="protein sequence ID" value="GAV06012.1"/>
    <property type="molecule type" value="Genomic_DNA"/>
</dbReference>
<evidence type="ECO:0000256" key="15">
    <source>
        <dbReference type="ARBA" id="ARBA00047523"/>
    </source>
</evidence>
<evidence type="ECO:0000256" key="13">
    <source>
        <dbReference type="ARBA" id="ARBA00023136"/>
    </source>
</evidence>
<feature type="transmembrane region" description="Helical" evidence="16">
    <location>
        <begin position="82"/>
        <end position="100"/>
    </location>
</feature>
<dbReference type="PROSITE" id="PS00211">
    <property type="entry name" value="ABC_TRANSPORTER_1"/>
    <property type="match status" value="2"/>
</dbReference>
<evidence type="ECO:0000256" key="14">
    <source>
        <dbReference type="ARBA" id="ARBA00024220"/>
    </source>
</evidence>
<evidence type="ECO:0000256" key="3">
    <source>
        <dbReference type="ARBA" id="ARBA00009726"/>
    </source>
</evidence>
<dbReference type="CDD" id="cd03244">
    <property type="entry name" value="ABCC_MRP_domain2"/>
    <property type="match status" value="1"/>
</dbReference>
<keyword evidence="5" id="KW-1003">Cell membrane</keyword>
<dbReference type="GO" id="GO:0005774">
    <property type="term" value="C:vacuolar membrane"/>
    <property type="evidence" value="ECO:0007669"/>
    <property type="project" value="UniProtKB-SubCell"/>
</dbReference>
<keyword evidence="6" id="KW-0926">Vacuole</keyword>
<accession>A0A1D1VX30</accession>
<dbReference type="InterPro" id="IPR056227">
    <property type="entry name" value="TMD0_ABC"/>
</dbReference>
<dbReference type="FunFam" id="3.40.50.300:FF:000074">
    <property type="entry name" value="Multidrug resistance-associated protein 5 isoform 1"/>
    <property type="match status" value="1"/>
</dbReference>
<dbReference type="InterPro" id="IPR017871">
    <property type="entry name" value="ABC_transporter-like_CS"/>
</dbReference>
<feature type="transmembrane region" description="Helical" evidence="16">
    <location>
        <begin position="440"/>
        <end position="458"/>
    </location>
</feature>
<evidence type="ECO:0000256" key="10">
    <source>
        <dbReference type="ARBA" id="ARBA00022840"/>
    </source>
</evidence>
<feature type="transmembrane region" description="Helical" evidence="16">
    <location>
        <begin position="176"/>
        <end position="194"/>
    </location>
</feature>
<feature type="domain" description="ABC transporter" evidence="17">
    <location>
        <begin position="1295"/>
        <end position="1529"/>
    </location>
</feature>
<evidence type="ECO:0000256" key="4">
    <source>
        <dbReference type="ARBA" id="ARBA00022448"/>
    </source>
</evidence>
<keyword evidence="13 16" id="KW-0472">Membrane</keyword>
<comment type="caution">
    <text evidence="19">The sequence shown here is derived from an EMBL/GenBank/DDBJ whole genome shotgun (WGS) entry which is preliminary data.</text>
</comment>
<keyword evidence="9" id="KW-0547">Nucleotide-binding</keyword>
<keyword evidence="20" id="KW-1185">Reference proteome</keyword>
<dbReference type="PROSITE" id="PS50929">
    <property type="entry name" value="ABC_TM1F"/>
    <property type="match status" value="2"/>
</dbReference>
<reference evidence="19 20" key="1">
    <citation type="journal article" date="2016" name="Nat. Commun.">
        <title>Extremotolerant tardigrade genome and improved radiotolerance of human cultured cells by tardigrade-unique protein.</title>
        <authorList>
            <person name="Hashimoto T."/>
            <person name="Horikawa D.D."/>
            <person name="Saito Y."/>
            <person name="Kuwahara H."/>
            <person name="Kozuka-Hata H."/>
            <person name="Shin-I T."/>
            <person name="Minakuchi Y."/>
            <person name="Ohishi K."/>
            <person name="Motoyama A."/>
            <person name="Aizu T."/>
            <person name="Enomoto A."/>
            <person name="Kondo K."/>
            <person name="Tanaka S."/>
            <person name="Hara Y."/>
            <person name="Koshikawa S."/>
            <person name="Sagara H."/>
            <person name="Miura T."/>
            <person name="Yokobori S."/>
            <person name="Miyagawa K."/>
            <person name="Suzuki Y."/>
            <person name="Kubo T."/>
            <person name="Oyama M."/>
            <person name="Kohara Y."/>
            <person name="Fujiyama A."/>
            <person name="Arakawa K."/>
            <person name="Katayama T."/>
            <person name="Toyoda A."/>
            <person name="Kunieda T."/>
        </authorList>
    </citation>
    <scope>NUCLEOTIDE SEQUENCE [LARGE SCALE GENOMIC DNA]</scope>
    <source>
        <strain evidence="19 20">YOKOZUNA-1</strain>
    </source>
</reference>
<dbReference type="FunFam" id="3.40.50.300:FF:000293">
    <property type="entry name" value="ATP binding cassette subfamily C member 1"/>
    <property type="match status" value="1"/>
</dbReference>
<feature type="transmembrane region" description="Helical" evidence="16">
    <location>
        <begin position="1096"/>
        <end position="1128"/>
    </location>
</feature>